<evidence type="ECO:0000313" key="3">
    <source>
        <dbReference type="EMBL" id="WAK78038.1"/>
    </source>
</evidence>
<dbReference type="EMBL" id="OM419065">
    <property type="protein sequence ID" value="WAK78038.1"/>
    <property type="molecule type" value="Genomic_DNA"/>
</dbReference>
<dbReference type="Gene3D" id="3.40.1310.20">
    <property type="match status" value="1"/>
</dbReference>
<feature type="compositionally biased region" description="Polar residues" evidence="1">
    <location>
        <begin position="283"/>
        <end position="299"/>
    </location>
</feature>
<dbReference type="Proteomes" id="UP001246918">
    <property type="component" value="Segment"/>
</dbReference>
<accession>A0A9E9C045</accession>
<dbReference type="Pfam" id="PF00910">
    <property type="entry name" value="RNA_helicase"/>
    <property type="match status" value="1"/>
</dbReference>
<dbReference type="GO" id="GO:0003724">
    <property type="term" value="F:RNA helicase activity"/>
    <property type="evidence" value="ECO:0007669"/>
    <property type="project" value="InterPro"/>
</dbReference>
<evidence type="ECO:0000256" key="1">
    <source>
        <dbReference type="SAM" id="MobiDB-lite"/>
    </source>
</evidence>
<evidence type="ECO:0000259" key="2">
    <source>
        <dbReference type="Pfam" id="PF00910"/>
    </source>
</evidence>
<organism evidence="3">
    <name type="scientific">Miresoil virus 408</name>
    <dbReference type="NCBI Taxonomy" id="2911458"/>
    <lineage>
        <taxon>Viruses</taxon>
        <taxon>Miresoil_virus_gcode6_group</taxon>
    </lineage>
</organism>
<name>A0A9E9C045_9VIRU</name>
<dbReference type="InterPro" id="IPR000605">
    <property type="entry name" value="Helicase_SF3_ssDNA/RNA_vir"/>
</dbReference>
<reference evidence="3" key="1">
    <citation type="submission" date="2021-12" db="EMBL/GenBank/DDBJ databases">
        <title>Lineage-specific microbe-virus interactions reveal viral roles in promoting carbon loss from peatlands along a natural permafrost thaw gradient.</title>
        <authorList>
            <person name="Trubl G."/>
            <person name="Roux S."/>
            <person name="Borton M.A."/>
            <person name="Varsani A."/>
            <person name="Li Y.-F."/>
            <person name="Sun C."/>
            <person name="Shaffer M."/>
            <person name="Jang H.B."/>
            <person name="Woodcroft B.J."/>
            <person name="Tyson G.W."/>
            <person name="Wrighton K."/>
            <person name="Saleska S."/>
            <person name="Eloe-Fadrosh E.A."/>
            <person name="Sullivan M.B."/>
            <person name="Rich V.I."/>
        </authorList>
    </citation>
    <scope>NUCLEOTIDE SEQUENCE</scope>
</reference>
<sequence>MKEKTTTIVFTSYISKKETEDALHADGCKWFYYGEEICPTTGRKHLQGMANRQNSSHWPTINSVCHIEPCKGPIQSILYCKGYLANGELKDPIKGENVVTEWGIQPKFEKKKRALKVKDLQSMTKEEWGNLAPSTYNQAVKAQSSYMLKFTEPIETEECRGVWYYGEPGFGKSHRARAEYPNYFPKPQNKWWDGYEGQENVILDDLDSDKLGHYLKIWADKWKCSGEVKHGTIPLVYKNFVITSNYTPEMLFCNDSTLAKAVKRRFKLIIVEDWKKAGKKDTWPTQLMGQNPSATQNNTPPAALPGLSSGLLPEPSPVSAVFGAGGGRGELSLRSEGPKEEEEKKIDWGHSFCFYCFKNNCCGNCIYNN</sequence>
<proteinExistence type="predicted"/>
<dbReference type="SUPFAM" id="SSF52540">
    <property type="entry name" value="P-loop containing nucleoside triphosphate hydrolases"/>
    <property type="match status" value="1"/>
</dbReference>
<dbReference type="GO" id="GO:0003723">
    <property type="term" value="F:RNA binding"/>
    <property type="evidence" value="ECO:0007669"/>
    <property type="project" value="InterPro"/>
</dbReference>
<feature type="domain" description="Helicase superfamily 3 single-stranded DNA/RNA virus" evidence="2">
    <location>
        <begin position="162"/>
        <end position="221"/>
    </location>
</feature>
<protein>
    <submittedName>
        <fullName evidence="3">Replication associated protein</fullName>
    </submittedName>
</protein>
<dbReference type="InterPro" id="IPR027417">
    <property type="entry name" value="P-loop_NTPase"/>
</dbReference>
<feature type="region of interest" description="Disordered" evidence="1">
    <location>
        <begin position="282"/>
        <end position="308"/>
    </location>
</feature>